<dbReference type="PROSITE" id="PS50977">
    <property type="entry name" value="HTH_TETR_2"/>
    <property type="match status" value="1"/>
</dbReference>
<evidence type="ECO:0000256" key="3">
    <source>
        <dbReference type="ARBA" id="ARBA00023163"/>
    </source>
</evidence>
<feature type="DNA-binding region" description="H-T-H motif" evidence="4">
    <location>
        <begin position="42"/>
        <end position="61"/>
    </location>
</feature>
<evidence type="ECO:0000313" key="7">
    <source>
        <dbReference type="Proteomes" id="UP000564644"/>
    </source>
</evidence>
<dbReference type="AlphaFoldDB" id="A0A7X0SM99"/>
<dbReference type="PANTHER" id="PTHR30055:SF238">
    <property type="entry name" value="MYCOFACTOCIN BIOSYNTHESIS TRANSCRIPTIONAL REGULATOR MFTR-RELATED"/>
    <property type="match status" value="1"/>
</dbReference>
<dbReference type="Pfam" id="PF00440">
    <property type="entry name" value="TetR_N"/>
    <property type="match status" value="1"/>
</dbReference>
<proteinExistence type="predicted"/>
<dbReference type="GO" id="GO:0003700">
    <property type="term" value="F:DNA-binding transcription factor activity"/>
    <property type="evidence" value="ECO:0007669"/>
    <property type="project" value="TreeGrafter"/>
</dbReference>
<dbReference type="GO" id="GO:0000976">
    <property type="term" value="F:transcription cis-regulatory region binding"/>
    <property type="evidence" value="ECO:0007669"/>
    <property type="project" value="TreeGrafter"/>
</dbReference>
<dbReference type="InterPro" id="IPR041347">
    <property type="entry name" value="MftR_C"/>
</dbReference>
<feature type="domain" description="HTH tetR-type" evidence="5">
    <location>
        <begin position="19"/>
        <end position="79"/>
    </location>
</feature>
<dbReference type="InterPro" id="IPR001647">
    <property type="entry name" value="HTH_TetR"/>
</dbReference>
<evidence type="ECO:0000256" key="4">
    <source>
        <dbReference type="PROSITE-ProRule" id="PRU00335"/>
    </source>
</evidence>
<keyword evidence="2 4" id="KW-0238">DNA-binding</keyword>
<dbReference type="SUPFAM" id="SSF46689">
    <property type="entry name" value="Homeodomain-like"/>
    <property type="match status" value="1"/>
</dbReference>
<evidence type="ECO:0000313" key="6">
    <source>
        <dbReference type="EMBL" id="MBB6732499.1"/>
    </source>
</evidence>
<evidence type="ECO:0000256" key="1">
    <source>
        <dbReference type="ARBA" id="ARBA00023015"/>
    </source>
</evidence>
<protein>
    <submittedName>
        <fullName evidence="6">TetR family transcriptional regulator</fullName>
    </submittedName>
</protein>
<dbReference type="Gene3D" id="1.10.357.10">
    <property type="entry name" value="Tetracycline Repressor, domain 2"/>
    <property type="match status" value="1"/>
</dbReference>
<accession>A0A7X0SM99</accession>
<dbReference type="InterPro" id="IPR050109">
    <property type="entry name" value="HTH-type_TetR-like_transc_reg"/>
</dbReference>
<reference evidence="6 7" key="1">
    <citation type="submission" date="2020-08" db="EMBL/GenBank/DDBJ databases">
        <title>Cohnella phylogeny.</title>
        <authorList>
            <person name="Dunlap C."/>
        </authorList>
    </citation>
    <scope>NUCLEOTIDE SEQUENCE [LARGE SCALE GENOMIC DNA]</scope>
    <source>
        <strain evidence="6 7">CBP 2801</strain>
    </source>
</reference>
<keyword evidence="1" id="KW-0805">Transcription regulation</keyword>
<dbReference type="EMBL" id="JACJVO010000020">
    <property type="protein sequence ID" value="MBB6732499.1"/>
    <property type="molecule type" value="Genomic_DNA"/>
</dbReference>
<keyword evidence="3" id="KW-0804">Transcription</keyword>
<comment type="caution">
    <text evidence="6">The sequence shown here is derived from an EMBL/GenBank/DDBJ whole genome shotgun (WGS) entry which is preliminary data.</text>
</comment>
<keyword evidence="7" id="KW-1185">Reference proteome</keyword>
<evidence type="ECO:0000259" key="5">
    <source>
        <dbReference type="PROSITE" id="PS50977"/>
    </source>
</evidence>
<name>A0A7X0SM99_9BACL</name>
<dbReference type="PRINTS" id="PR00455">
    <property type="entry name" value="HTHTETR"/>
</dbReference>
<dbReference type="Gene3D" id="1.10.10.60">
    <property type="entry name" value="Homeodomain-like"/>
    <property type="match status" value="1"/>
</dbReference>
<evidence type="ECO:0000256" key="2">
    <source>
        <dbReference type="ARBA" id="ARBA00023125"/>
    </source>
</evidence>
<sequence>MPPDTQGKEKIGLRERKKRKTRLTLQQQALRLFREQGYRETTIEQIAEACEISPSTFFRYFPTKEALVLDDEYDPILVREFQRQPPELTPIQAFRAAARAGFAGMTLEESAALKERIGLMISVPELRAASLMQMNETLLMIAEIMAERLGRSKDDFQVMTFAGSILGAMMTVQIYCKNHPEADFAQTVDEALSYLETGQPLAGQGTTPQK</sequence>
<gene>
    <name evidence="6" type="ORF">H7C18_16380</name>
</gene>
<dbReference type="Pfam" id="PF17754">
    <property type="entry name" value="TetR_C_14"/>
    <property type="match status" value="1"/>
</dbReference>
<dbReference type="Proteomes" id="UP000564644">
    <property type="component" value="Unassembled WGS sequence"/>
</dbReference>
<organism evidence="6 7">
    <name type="scientific">Cohnella zeiphila</name>
    <dbReference type="NCBI Taxonomy" id="2761120"/>
    <lineage>
        <taxon>Bacteria</taxon>
        <taxon>Bacillati</taxon>
        <taxon>Bacillota</taxon>
        <taxon>Bacilli</taxon>
        <taxon>Bacillales</taxon>
        <taxon>Paenibacillaceae</taxon>
        <taxon>Cohnella</taxon>
    </lineage>
</organism>
<dbReference type="PANTHER" id="PTHR30055">
    <property type="entry name" value="HTH-TYPE TRANSCRIPTIONAL REGULATOR RUTR"/>
    <property type="match status" value="1"/>
</dbReference>
<dbReference type="RefSeq" id="WP_185130159.1">
    <property type="nucleotide sequence ID" value="NZ_JACJVO010000020.1"/>
</dbReference>
<dbReference type="InterPro" id="IPR009057">
    <property type="entry name" value="Homeodomain-like_sf"/>
</dbReference>